<dbReference type="PANTHER" id="PTHR33181:SF4">
    <property type="entry name" value="OVULE PROTEIN"/>
    <property type="match status" value="1"/>
</dbReference>
<proteinExistence type="predicted"/>
<keyword evidence="2" id="KW-1185">Reference proteome</keyword>
<accession>A0AAE1MPN0</accession>
<dbReference type="PANTHER" id="PTHR33181">
    <property type="entry name" value="OS01G0778500 PROTEIN"/>
    <property type="match status" value="1"/>
</dbReference>
<organism evidence="1 2">
    <name type="scientific">Acacia crassicarpa</name>
    <name type="common">northern wattle</name>
    <dbReference type="NCBI Taxonomy" id="499986"/>
    <lineage>
        <taxon>Eukaryota</taxon>
        <taxon>Viridiplantae</taxon>
        <taxon>Streptophyta</taxon>
        <taxon>Embryophyta</taxon>
        <taxon>Tracheophyta</taxon>
        <taxon>Spermatophyta</taxon>
        <taxon>Magnoliopsida</taxon>
        <taxon>eudicotyledons</taxon>
        <taxon>Gunneridae</taxon>
        <taxon>Pentapetalae</taxon>
        <taxon>rosids</taxon>
        <taxon>fabids</taxon>
        <taxon>Fabales</taxon>
        <taxon>Fabaceae</taxon>
        <taxon>Caesalpinioideae</taxon>
        <taxon>mimosoid clade</taxon>
        <taxon>Acacieae</taxon>
        <taxon>Acacia</taxon>
    </lineage>
</organism>
<dbReference type="AlphaFoldDB" id="A0AAE1MPN0"/>
<evidence type="ECO:0000313" key="2">
    <source>
        <dbReference type="Proteomes" id="UP001293593"/>
    </source>
</evidence>
<gene>
    <name evidence="1" type="ORF">QN277_020665</name>
</gene>
<dbReference type="Proteomes" id="UP001293593">
    <property type="component" value="Unassembled WGS sequence"/>
</dbReference>
<name>A0AAE1MPN0_9FABA</name>
<protein>
    <submittedName>
        <fullName evidence="1">Uncharacterized protein</fullName>
    </submittedName>
</protein>
<comment type="caution">
    <text evidence="1">The sequence shown here is derived from an EMBL/GenBank/DDBJ whole genome shotgun (WGS) entry which is preliminary data.</text>
</comment>
<dbReference type="EMBL" id="JAWXYG010000005">
    <property type="protein sequence ID" value="KAK4272065.1"/>
    <property type="molecule type" value="Genomic_DNA"/>
</dbReference>
<evidence type="ECO:0000313" key="1">
    <source>
        <dbReference type="EMBL" id="KAK4272065.1"/>
    </source>
</evidence>
<reference evidence="1" key="1">
    <citation type="submission" date="2023-10" db="EMBL/GenBank/DDBJ databases">
        <title>Chromosome-level genome of the transformable northern wattle, Acacia crassicarpa.</title>
        <authorList>
            <person name="Massaro I."/>
            <person name="Sinha N.R."/>
            <person name="Poethig S."/>
            <person name="Leichty A.R."/>
        </authorList>
    </citation>
    <scope>NUCLEOTIDE SEQUENCE</scope>
    <source>
        <strain evidence="1">Acra3RX</strain>
        <tissue evidence="1">Leaf</tissue>
    </source>
</reference>
<sequence>MKWHDKMTHPLRRAYLNFSTRFGTRKSGLPNLQHDVHSCEYEDIQIMWQMLQRSEHEPPDSALKYKKKNSWKMLKCASFSSFSS</sequence>